<gene>
    <name evidence="2" type="ORF">FGG08_003314</name>
</gene>
<dbReference type="EMBL" id="JAGHQL010000057">
    <property type="protein sequence ID" value="KAH0542287.1"/>
    <property type="molecule type" value="Genomic_DNA"/>
</dbReference>
<evidence type="ECO:0000256" key="1">
    <source>
        <dbReference type="SAM" id="MobiDB-lite"/>
    </source>
</evidence>
<dbReference type="OrthoDB" id="5243686at2759"/>
<dbReference type="Proteomes" id="UP000698800">
    <property type="component" value="Unassembled WGS sequence"/>
</dbReference>
<keyword evidence="3" id="KW-1185">Reference proteome</keyword>
<comment type="caution">
    <text evidence="2">The sequence shown here is derived from an EMBL/GenBank/DDBJ whole genome shotgun (WGS) entry which is preliminary data.</text>
</comment>
<evidence type="ECO:0000313" key="2">
    <source>
        <dbReference type="EMBL" id="KAH0542287.1"/>
    </source>
</evidence>
<dbReference type="AlphaFoldDB" id="A0A9P8I2U4"/>
<sequence>MYKKLSSAAFSQPQRAAQDVPVPPEIPSQFSFLFQVSPLNPNYNYQIRRADLSGGWLPPNEPRSFTRESGPLYRWTDGVVDCINQNPEMPPNLSAWGGIPYSEASAFIQPETGKMLAVPFDVAIDNLRLSPYEWQTVGFHHFHTDNSSGGSASAAPHTGVRNLSCIDFAGEEPRLAAPGNTEWVDELLPRVYDYQASTPSPPESGGLCGKLTLILSLMAFSCTPQLLDGVLRYSFGRRVYQRHGCPTGRM</sequence>
<reference evidence="2" key="1">
    <citation type="submission" date="2021-03" db="EMBL/GenBank/DDBJ databases">
        <title>Comparative genomics and phylogenomic investigation of the class Geoglossomycetes provide insights into ecological specialization and systematics.</title>
        <authorList>
            <person name="Melie T."/>
            <person name="Pirro S."/>
            <person name="Miller A.N."/>
            <person name="Quandt A."/>
        </authorList>
    </citation>
    <scope>NUCLEOTIDE SEQUENCE</scope>
    <source>
        <strain evidence="2">GBOQ0MN5Z8</strain>
    </source>
</reference>
<name>A0A9P8I2U4_9PEZI</name>
<accession>A0A9P8I2U4</accession>
<evidence type="ECO:0000313" key="3">
    <source>
        <dbReference type="Proteomes" id="UP000698800"/>
    </source>
</evidence>
<protein>
    <submittedName>
        <fullName evidence="2">Uncharacterized protein</fullName>
    </submittedName>
</protein>
<feature type="region of interest" description="Disordered" evidence="1">
    <location>
        <begin position="1"/>
        <end position="21"/>
    </location>
</feature>
<organism evidence="2 3">
    <name type="scientific">Glutinoglossum americanum</name>
    <dbReference type="NCBI Taxonomy" id="1670608"/>
    <lineage>
        <taxon>Eukaryota</taxon>
        <taxon>Fungi</taxon>
        <taxon>Dikarya</taxon>
        <taxon>Ascomycota</taxon>
        <taxon>Pezizomycotina</taxon>
        <taxon>Geoglossomycetes</taxon>
        <taxon>Geoglossales</taxon>
        <taxon>Geoglossaceae</taxon>
        <taxon>Glutinoglossum</taxon>
    </lineage>
</organism>
<proteinExistence type="predicted"/>